<dbReference type="RefSeq" id="XP_011395092.1">
    <property type="nucleotide sequence ID" value="XM_011396790.1"/>
</dbReference>
<dbReference type="AlphaFoldDB" id="V5IM46"/>
<accession>V5IM46</accession>
<dbReference type="Proteomes" id="UP000001805">
    <property type="component" value="Chromosome 5, Linkage Group VI"/>
</dbReference>
<organism evidence="1 2">
    <name type="scientific">Neurospora crassa (strain ATCC 24698 / 74-OR23-1A / CBS 708.71 / DSM 1257 / FGSC 987)</name>
    <dbReference type="NCBI Taxonomy" id="367110"/>
    <lineage>
        <taxon>Eukaryota</taxon>
        <taxon>Fungi</taxon>
        <taxon>Dikarya</taxon>
        <taxon>Ascomycota</taxon>
        <taxon>Pezizomycotina</taxon>
        <taxon>Sordariomycetes</taxon>
        <taxon>Sordariomycetidae</taxon>
        <taxon>Sordariales</taxon>
        <taxon>Sordariaceae</taxon>
        <taxon>Neurospora</taxon>
    </lineage>
</organism>
<dbReference type="KEGG" id="ncr:NCU17107"/>
<gene>
    <name evidence="1" type="ORF">NCU17107</name>
</gene>
<protein>
    <submittedName>
        <fullName evidence="1">Uncharacterized protein</fullName>
    </submittedName>
</protein>
<dbReference type="InParanoid" id="V5IM46"/>
<keyword evidence="2" id="KW-1185">Reference proteome</keyword>
<dbReference type="VEuPathDB" id="FungiDB:NCU17107"/>
<name>V5IM46_NEUCR</name>
<proteinExistence type="predicted"/>
<evidence type="ECO:0000313" key="2">
    <source>
        <dbReference type="Proteomes" id="UP000001805"/>
    </source>
</evidence>
<reference evidence="1 2" key="1">
    <citation type="journal article" date="2003" name="Nature">
        <title>The genome sequence of the filamentous fungus Neurospora crassa.</title>
        <authorList>
            <person name="Galagan J.E."/>
            <person name="Calvo S.E."/>
            <person name="Borkovich K.A."/>
            <person name="Selker E.U."/>
            <person name="Read N.D."/>
            <person name="Jaffe D."/>
            <person name="FitzHugh W."/>
            <person name="Ma L.J."/>
            <person name="Smirnov S."/>
            <person name="Purcell S."/>
            <person name="Rehman B."/>
            <person name="Elkins T."/>
            <person name="Engels R."/>
            <person name="Wang S."/>
            <person name="Nielsen C.B."/>
            <person name="Butler J."/>
            <person name="Endrizzi M."/>
            <person name="Qui D."/>
            <person name="Ianakiev P."/>
            <person name="Bell-Pedersen D."/>
            <person name="Nelson M.A."/>
            <person name="Werner-Washburne M."/>
            <person name="Selitrennikoff C.P."/>
            <person name="Kinsey J.A."/>
            <person name="Braun E.L."/>
            <person name="Zelter A."/>
            <person name="Schulte U."/>
            <person name="Kothe G.O."/>
            <person name="Jedd G."/>
            <person name="Mewes W."/>
            <person name="Staben C."/>
            <person name="Marcotte E."/>
            <person name="Greenberg D."/>
            <person name="Roy A."/>
            <person name="Foley K."/>
            <person name="Naylor J."/>
            <person name="Stange-Thomann N."/>
            <person name="Barrett R."/>
            <person name="Gnerre S."/>
            <person name="Kamal M."/>
            <person name="Kamvysselis M."/>
            <person name="Mauceli E."/>
            <person name="Bielke C."/>
            <person name="Rudd S."/>
            <person name="Frishman D."/>
            <person name="Krystofova S."/>
            <person name="Rasmussen C."/>
            <person name="Metzenberg R.L."/>
            <person name="Perkins D.D."/>
            <person name="Kroken S."/>
            <person name="Cogoni C."/>
            <person name="Macino G."/>
            <person name="Catcheside D."/>
            <person name="Li W."/>
            <person name="Pratt R.J."/>
            <person name="Osmani S.A."/>
            <person name="DeSouza C.P."/>
            <person name="Glass L."/>
            <person name="Orbach M.J."/>
            <person name="Berglund J.A."/>
            <person name="Voelker R."/>
            <person name="Yarden O."/>
            <person name="Plamann M."/>
            <person name="Seiler S."/>
            <person name="Dunlap J."/>
            <person name="Radford A."/>
            <person name="Aramayo R."/>
            <person name="Natvig D.O."/>
            <person name="Alex L.A."/>
            <person name="Mannhaupt G."/>
            <person name="Ebbole D.J."/>
            <person name="Freitag M."/>
            <person name="Paulsen I."/>
            <person name="Sachs M.S."/>
            <person name="Lander E.S."/>
            <person name="Nusbaum C."/>
            <person name="Birren B."/>
        </authorList>
    </citation>
    <scope>NUCLEOTIDE SEQUENCE [LARGE SCALE GENOMIC DNA]</scope>
    <source>
        <strain evidence="2">ATCC 24698 / 74-OR23-1A / CBS 708.71 / DSM 1257 / FGSC 987</strain>
    </source>
</reference>
<evidence type="ECO:0000313" key="1">
    <source>
        <dbReference type="EMBL" id="ESA42234.1"/>
    </source>
</evidence>
<dbReference type="EMBL" id="CM002241">
    <property type="protein sequence ID" value="ESA42234.1"/>
    <property type="molecule type" value="Genomic_DNA"/>
</dbReference>
<dbReference type="GeneID" id="23569803"/>
<sequence>MFDRVRLSPWKPLDITTPCILVYVGNGTSFGRETGEELAGHVPQATASIDVEAKAKKFPLDGTTSQNQSHATGTETTASMCTHRARRICIQKGAYLVETQRANLGRLHLMTV</sequence>